<comment type="caution">
    <text evidence="2">The sequence shown here is derived from an EMBL/GenBank/DDBJ whole genome shotgun (WGS) entry which is preliminary data.</text>
</comment>
<sequence length="144" mass="15441">TTARVELACAFVEMARAVKKEGPTDEEILQAFRGCEFLDEEEATRKAPEIMAVADRFVIAPSIAIPNSIWAVLLHPGSVNTSGLILTVVTALNLIMNRRHQVEVAAAKQAAQDRQEAGQDPDYSVPPRRQCLAGGGSLAATGEN</sequence>
<protein>
    <submittedName>
        <fullName evidence="2">Uncharacterized protein</fullName>
    </submittedName>
</protein>
<name>A0ABP0N2S7_9DINO</name>
<accession>A0ABP0N2S7</accession>
<evidence type="ECO:0000313" key="3">
    <source>
        <dbReference type="Proteomes" id="UP001642484"/>
    </source>
</evidence>
<dbReference type="EMBL" id="CAXAMN010021136">
    <property type="protein sequence ID" value="CAK9057244.1"/>
    <property type="molecule type" value="Genomic_DNA"/>
</dbReference>
<proteinExistence type="predicted"/>
<evidence type="ECO:0000313" key="2">
    <source>
        <dbReference type="EMBL" id="CAK9057244.1"/>
    </source>
</evidence>
<dbReference type="Proteomes" id="UP001642484">
    <property type="component" value="Unassembled WGS sequence"/>
</dbReference>
<gene>
    <name evidence="2" type="ORF">CCMP2556_LOCUS28272</name>
</gene>
<evidence type="ECO:0000256" key="1">
    <source>
        <dbReference type="SAM" id="MobiDB-lite"/>
    </source>
</evidence>
<organism evidence="2 3">
    <name type="scientific">Durusdinium trenchii</name>
    <dbReference type="NCBI Taxonomy" id="1381693"/>
    <lineage>
        <taxon>Eukaryota</taxon>
        <taxon>Sar</taxon>
        <taxon>Alveolata</taxon>
        <taxon>Dinophyceae</taxon>
        <taxon>Suessiales</taxon>
        <taxon>Symbiodiniaceae</taxon>
        <taxon>Durusdinium</taxon>
    </lineage>
</organism>
<feature type="region of interest" description="Disordered" evidence="1">
    <location>
        <begin position="106"/>
        <end position="144"/>
    </location>
</feature>
<keyword evidence="3" id="KW-1185">Reference proteome</keyword>
<reference evidence="2 3" key="1">
    <citation type="submission" date="2024-02" db="EMBL/GenBank/DDBJ databases">
        <authorList>
            <person name="Chen Y."/>
            <person name="Shah S."/>
            <person name="Dougan E. K."/>
            <person name="Thang M."/>
            <person name="Chan C."/>
        </authorList>
    </citation>
    <scope>NUCLEOTIDE SEQUENCE [LARGE SCALE GENOMIC DNA]</scope>
</reference>
<feature type="non-terminal residue" evidence="2">
    <location>
        <position position="1"/>
    </location>
</feature>